<evidence type="ECO:0000256" key="1">
    <source>
        <dbReference type="SAM" id="Phobius"/>
    </source>
</evidence>
<dbReference type="Proteomes" id="UP000638981">
    <property type="component" value="Unassembled WGS sequence"/>
</dbReference>
<keyword evidence="2" id="KW-0378">Hydrolase</keyword>
<protein>
    <submittedName>
        <fullName evidence="2">Aspartyl protease</fullName>
    </submittedName>
</protein>
<reference evidence="2" key="2">
    <citation type="submission" date="2020-09" db="EMBL/GenBank/DDBJ databases">
        <authorList>
            <person name="Sun Q."/>
            <person name="Kim S."/>
        </authorList>
    </citation>
    <scope>NUCLEOTIDE SEQUENCE</scope>
    <source>
        <strain evidence="2">KCTC 23310</strain>
    </source>
</reference>
<reference evidence="2" key="1">
    <citation type="journal article" date="2014" name="Int. J. Syst. Evol. Microbiol.">
        <title>Complete genome sequence of Corynebacterium casei LMG S-19264T (=DSM 44701T), isolated from a smear-ripened cheese.</title>
        <authorList>
            <consortium name="US DOE Joint Genome Institute (JGI-PGF)"/>
            <person name="Walter F."/>
            <person name="Albersmeier A."/>
            <person name="Kalinowski J."/>
            <person name="Ruckert C."/>
        </authorList>
    </citation>
    <scope>NUCLEOTIDE SEQUENCE</scope>
    <source>
        <strain evidence="2">KCTC 23310</strain>
    </source>
</reference>
<dbReference type="Pfam" id="PF13975">
    <property type="entry name" value="gag-asp_proteas"/>
    <property type="match status" value="1"/>
</dbReference>
<dbReference type="RefSeq" id="WP_189409372.1">
    <property type="nucleotide sequence ID" value="NZ_BMYJ01000001.1"/>
</dbReference>
<dbReference type="InterPro" id="IPR034122">
    <property type="entry name" value="Retropepsin-like_bacterial"/>
</dbReference>
<gene>
    <name evidence="2" type="ORF">GCM10007315_00520</name>
</gene>
<evidence type="ECO:0000313" key="2">
    <source>
        <dbReference type="EMBL" id="GHC43428.1"/>
    </source>
</evidence>
<name>A0A918WH09_9RHOB</name>
<dbReference type="GO" id="GO:0008233">
    <property type="term" value="F:peptidase activity"/>
    <property type="evidence" value="ECO:0007669"/>
    <property type="project" value="UniProtKB-KW"/>
</dbReference>
<comment type="caution">
    <text evidence="2">The sequence shown here is derived from an EMBL/GenBank/DDBJ whole genome shotgun (WGS) entry which is preliminary data.</text>
</comment>
<feature type="transmembrane region" description="Helical" evidence="1">
    <location>
        <begin position="6"/>
        <end position="25"/>
    </location>
</feature>
<dbReference type="CDD" id="cd05483">
    <property type="entry name" value="retropepsin_like_bacteria"/>
    <property type="match status" value="1"/>
</dbReference>
<sequence length="191" mass="21181">METEDLMRLTYLGILSAALIGWALVEYRGRLGAGMRMMMAWGAIFVAVAAGYGLWNDIRGRETGRLMVDDQGRIELPMAQDGHYYATLEIGGTMVDFMIDTGASDVVLNRAAAERLGFDLATLDYSGQAFTANGAVRTARVFLDDVSLGPYDDQRITAYVNDGELDIPLLGMDYLRRYRIEMAGNRMILSR</sequence>
<keyword evidence="2" id="KW-0645">Protease</keyword>
<keyword evidence="1" id="KW-0472">Membrane</keyword>
<proteinExistence type="predicted"/>
<accession>A0A918WH09</accession>
<dbReference type="EMBL" id="BMYJ01000001">
    <property type="protein sequence ID" value="GHC43428.1"/>
    <property type="molecule type" value="Genomic_DNA"/>
</dbReference>
<dbReference type="InterPro" id="IPR011969">
    <property type="entry name" value="Clan_AA_Asp_peptidase_C"/>
</dbReference>
<evidence type="ECO:0000313" key="3">
    <source>
        <dbReference type="Proteomes" id="UP000638981"/>
    </source>
</evidence>
<keyword evidence="3" id="KW-1185">Reference proteome</keyword>
<dbReference type="SUPFAM" id="SSF50630">
    <property type="entry name" value="Acid proteases"/>
    <property type="match status" value="1"/>
</dbReference>
<keyword evidence="1" id="KW-0812">Transmembrane</keyword>
<dbReference type="NCBIfam" id="TIGR02281">
    <property type="entry name" value="clan_AA_DTGA"/>
    <property type="match status" value="1"/>
</dbReference>
<dbReference type="Gene3D" id="2.40.70.10">
    <property type="entry name" value="Acid Proteases"/>
    <property type="match status" value="1"/>
</dbReference>
<organism evidence="2 3">
    <name type="scientific">Neogemmobacter tilapiae</name>
    <dbReference type="NCBI Taxonomy" id="875041"/>
    <lineage>
        <taxon>Bacteria</taxon>
        <taxon>Pseudomonadati</taxon>
        <taxon>Pseudomonadota</taxon>
        <taxon>Alphaproteobacteria</taxon>
        <taxon>Rhodobacterales</taxon>
        <taxon>Paracoccaceae</taxon>
        <taxon>Neogemmobacter</taxon>
    </lineage>
</organism>
<dbReference type="GO" id="GO:0006508">
    <property type="term" value="P:proteolysis"/>
    <property type="evidence" value="ECO:0007669"/>
    <property type="project" value="UniProtKB-KW"/>
</dbReference>
<dbReference type="InterPro" id="IPR021109">
    <property type="entry name" value="Peptidase_aspartic_dom_sf"/>
</dbReference>
<feature type="transmembrane region" description="Helical" evidence="1">
    <location>
        <begin position="37"/>
        <end position="55"/>
    </location>
</feature>
<keyword evidence="1" id="KW-1133">Transmembrane helix</keyword>
<dbReference type="AlphaFoldDB" id="A0A918WH09"/>